<evidence type="ECO:0000313" key="10">
    <source>
        <dbReference type="Proteomes" id="UP001299265"/>
    </source>
</evidence>
<feature type="transmembrane region" description="Helical" evidence="7">
    <location>
        <begin position="135"/>
        <end position="153"/>
    </location>
</feature>
<feature type="transmembrane region" description="Helical" evidence="7">
    <location>
        <begin position="80"/>
        <end position="96"/>
    </location>
</feature>
<dbReference type="PANTHER" id="PTHR32322:SF18">
    <property type="entry name" value="S-ADENOSYLMETHIONINE_S-ADENOSYLHOMOCYSTEINE TRANSPORTER"/>
    <property type="match status" value="1"/>
</dbReference>
<evidence type="ECO:0000313" key="9">
    <source>
        <dbReference type="EMBL" id="MCD2493103.1"/>
    </source>
</evidence>
<evidence type="ECO:0000256" key="4">
    <source>
        <dbReference type="ARBA" id="ARBA00022692"/>
    </source>
</evidence>
<proteinExistence type="inferred from homology"/>
<reference evidence="9 10" key="1">
    <citation type="submission" date="2021-11" db="EMBL/GenBank/DDBJ databases">
        <title>Lacrimispora sp. nov. NSJ-141 isolated from human feces.</title>
        <authorList>
            <person name="Abdugheni R."/>
        </authorList>
    </citation>
    <scope>NUCLEOTIDE SEQUENCE [LARGE SCALE GENOMIC DNA]</scope>
    <source>
        <strain evidence="9 10">NSJ-141</strain>
    </source>
</reference>
<dbReference type="InterPro" id="IPR037185">
    <property type="entry name" value="EmrE-like"/>
</dbReference>
<dbReference type="InterPro" id="IPR050638">
    <property type="entry name" value="AA-Vitamin_Transporters"/>
</dbReference>
<dbReference type="EMBL" id="JAJNOR010000006">
    <property type="protein sequence ID" value="MCD2493103.1"/>
    <property type="molecule type" value="Genomic_DNA"/>
</dbReference>
<evidence type="ECO:0000256" key="1">
    <source>
        <dbReference type="ARBA" id="ARBA00004651"/>
    </source>
</evidence>
<keyword evidence="3" id="KW-1003">Cell membrane</keyword>
<dbReference type="GO" id="GO:0005886">
    <property type="term" value="C:plasma membrane"/>
    <property type="evidence" value="ECO:0007669"/>
    <property type="project" value="UniProtKB-SubCell"/>
</dbReference>
<dbReference type="Pfam" id="PF00892">
    <property type="entry name" value="EamA"/>
    <property type="match status" value="2"/>
</dbReference>
<dbReference type="Proteomes" id="UP001299265">
    <property type="component" value="Unassembled WGS sequence"/>
</dbReference>
<protein>
    <submittedName>
        <fullName evidence="9">DMT family transporter</fullName>
    </submittedName>
</protein>
<evidence type="ECO:0000256" key="5">
    <source>
        <dbReference type="ARBA" id="ARBA00022989"/>
    </source>
</evidence>
<dbReference type="AlphaFoldDB" id="A0AAP2RLE3"/>
<feature type="transmembrane region" description="Helical" evidence="7">
    <location>
        <begin position="49"/>
        <end position="68"/>
    </location>
</feature>
<comment type="similarity">
    <text evidence="2">Belongs to the EamA transporter family.</text>
</comment>
<evidence type="ECO:0000256" key="2">
    <source>
        <dbReference type="ARBA" id="ARBA00007362"/>
    </source>
</evidence>
<feature type="transmembrane region" description="Helical" evidence="7">
    <location>
        <begin position="200"/>
        <end position="217"/>
    </location>
</feature>
<evidence type="ECO:0000259" key="8">
    <source>
        <dbReference type="Pfam" id="PF00892"/>
    </source>
</evidence>
<dbReference type="InterPro" id="IPR000620">
    <property type="entry name" value="EamA_dom"/>
</dbReference>
<feature type="transmembrane region" description="Helical" evidence="7">
    <location>
        <begin position="229"/>
        <end position="248"/>
    </location>
</feature>
<dbReference type="SUPFAM" id="SSF103481">
    <property type="entry name" value="Multidrug resistance efflux transporter EmrE"/>
    <property type="match status" value="2"/>
</dbReference>
<keyword evidence="5 7" id="KW-1133">Transmembrane helix</keyword>
<keyword evidence="10" id="KW-1185">Reference proteome</keyword>
<keyword evidence="6 7" id="KW-0472">Membrane</keyword>
<evidence type="ECO:0000256" key="7">
    <source>
        <dbReference type="SAM" id="Phobius"/>
    </source>
</evidence>
<keyword evidence="4 7" id="KW-0812">Transmembrane</keyword>
<feature type="transmembrane region" description="Helical" evidence="7">
    <location>
        <begin position="260"/>
        <end position="279"/>
    </location>
</feature>
<dbReference type="PANTHER" id="PTHR32322">
    <property type="entry name" value="INNER MEMBRANE TRANSPORTER"/>
    <property type="match status" value="1"/>
</dbReference>
<feature type="transmembrane region" description="Helical" evidence="7">
    <location>
        <begin position="159"/>
        <end position="179"/>
    </location>
</feature>
<gene>
    <name evidence="9" type="ORF">LQE92_10785</name>
</gene>
<sequence>MKEQFQQKTAGQEEETGSTRGHMAAVFTVAVWGTTFIATKILLRGMAPAEILFFRFLLAFLVLCAVCPRRMKLKEKKHELLFVGAGLFGITFYYLLENVALTYTLASNAGVIISVTPFFTAILSHIFTKDEKLRPGFFIGFLTAIAGICLISFNGASRFHVNPLGDLLELGAALAWSSYAVFSRKISRYGYNTIQVTRRTFFYGLVFMIPALLLMDFRPDFSVLGNSTLLFNFLYLSLGASALCFVTWNTAVKKLGAVKTTIYIYMVPVVTVAASAIILDEKITWMSALGTALTLAGLVISEGRIKSKKEKEAAANY</sequence>
<evidence type="ECO:0000256" key="3">
    <source>
        <dbReference type="ARBA" id="ARBA00022475"/>
    </source>
</evidence>
<feature type="transmembrane region" description="Helical" evidence="7">
    <location>
        <begin position="102"/>
        <end position="123"/>
    </location>
</feature>
<organism evidence="9 10">
    <name type="scientific">Lientehia hominis</name>
    <dbReference type="NCBI Taxonomy" id="2897778"/>
    <lineage>
        <taxon>Bacteria</taxon>
        <taxon>Bacillati</taxon>
        <taxon>Bacillota</taxon>
        <taxon>Clostridia</taxon>
        <taxon>Lachnospirales</taxon>
        <taxon>Lachnospiraceae</taxon>
        <taxon>Lientehia</taxon>
    </lineage>
</organism>
<dbReference type="Gene3D" id="1.10.3730.20">
    <property type="match status" value="1"/>
</dbReference>
<feature type="domain" description="EamA" evidence="8">
    <location>
        <begin position="164"/>
        <end position="300"/>
    </location>
</feature>
<comment type="caution">
    <text evidence="9">The sequence shown here is derived from an EMBL/GenBank/DDBJ whole genome shotgun (WGS) entry which is preliminary data.</text>
</comment>
<feature type="transmembrane region" description="Helical" evidence="7">
    <location>
        <begin position="285"/>
        <end position="301"/>
    </location>
</feature>
<feature type="transmembrane region" description="Helical" evidence="7">
    <location>
        <begin position="21"/>
        <end position="43"/>
    </location>
</feature>
<accession>A0AAP2RLE3</accession>
<name>A0AAP2RLE3_9FIRM</name>
<comment type="subcellular location">
    <subcellularLocation>
        <location evidence="1">Cell membrane</location>
        <topology evidence="1">Multi-pass membrane protein</topology>
    </subcellularLocation>
</comment>
<dbReference type="RefSeq" id="WP_231062969.1">
    <property type="nucleotide sequence ID" value="NZ_JAJNOR010000006.1"/>
</dbReference>
<feature type="domain" description="EamA" evidence="8">
    <location>
        <begin position="20"/>
        <end position="152"/>
    </location>
</feature>
<evidence type="ECO:0000256" key="6">
    <source>
        <dbReference type="ARBA" id="ARBA00023136"/>
    </source>
</evidence>